<keyword evidence="3" id="KW-1185">Reference proteome</keyword>
<name>A0A370MY63_9BURK</name>
<proteinExistence type="predicted"/>
<reference evidence="3" key="1">
    <citation type="submission" date="2018-05" db="EMBL/GenBank/DDBJ databases">
        <authorList>
            <person name="Feng T."/>
        </authorList>
    </citation>
    <scope>NUCLEOTIDE SEQUENCE [LARGE SCALE GENOMIC DNA]</scope>
    <source>
        <strain evidence="3">S27</strain>
    </source>
</reference>
<feature type="region of interest" description="Disordered" evidence="1">
    <location>
        <begin position="36"/>
        <end position="73"/>
    </location>
</feature>
<evidence type="ECO:0000256" key="1">
    <source>
        <dbReference type="SAM" id="MobiDB-lite"/>
    </source>
</evidence>
<dbReference type="AlphaFoldDB" id="A0A370MY63"/>
<evidence type="ECO:0000313" key="3">
    <source>
        <dbReference type="Proteomes" id="UP000254875"/>
    </source>
</evidence>
<feature type="compositionally biased region" description="Low complexity" evidence="1">
    <location>
        <begin position="61"/>
        <end position="73"/>
    </location>
</feature>
<organism evidence="2 3">
    <name type="scientific">Paraburkholderia lacunae</name>
    <dbReference type="NCBI Taxonomy" id="2211104"/>
    <lineage>
        <taxon>Bacteria</taxon>
        <taxon>Pseudomonadati</taxon>
        <taxon>Pseudomonadota</taxon>
        <taxon>Betaproteobacteria</taxon>
        <taxon>Burkholderiales</taxon>
        <taxon>Burkholderiaceae</taxon>
        <taxon>Paraburkholderia</taxon>
    </lineage>
</organism>
<comment type="caution">
    <text evidence="2">The sequence shown here is derived from an EMBL/GenBank/DDBJ whole genome shotgun (WGS) entry which is preliminary data.</text>
</comment>
<protein>
    <submittedName>
        <fullName evidence="2">Uncharacterized protein</fullName>
    </submittedName>
</protein>
<dbReference type="RefSeq" id="WP_115108396.1">
    <property type="nucleotide sequence ID" value="NZ_QHKS01000036.1"/>
</dbReference>
<dbReference type="PROSITE" id="PS51257">
    <property type="entry name" value="PROKAR_LIPOPROTEIN"/>
    <property type="match status" value="1"/>
</dbReference>
<accession>A0A370MY63</accession>
<dbReference type="OrthoDB" id="9035781at2"/>
<evidence type="ECO:0000313" key="2">
    <source>
        <dbReference type="EMBL" id="RDJ98321.1"/>
    </source>
</evidence>
<dbReference type="EMBL" id="QHKS01000036">
    <property type="protein sequence ID" value="RDJ98321.1"/>
    <property type="molecule type" value="Genomic_DNA"/>
</dbReference>
<feature type="compositionally biased region" description="Polar residues" evidence="1">
    <location>
        <begin position="51"/>
        <end position="60"/>
    </location>
</feature>
<sequence>MSVLSKPVAASRRKRFAGALIAASFCALIGACSNDDKAPGTSTASSSSTADQSGNTAQVLSANPSSASPAAPALTIQTPARLAAGADTALSAAASAPLATPVIHTVD</sequence>
<dbReference type="Proteomes" id="UP000254875">
    <property type="component" value="Unassembled WGS sequence"/>
</dbReference>
<gene>
    <name evidence="2" type="ORF">DLM46_33980</name>
</gene>
<feature type="compositionally biased region" description="Low complexity" evidence="1">
    <location>
        <begin position="41"/>
        <end position="50"/>
    </location>
</feature>